<evidence type="ECO:0000313" key="2">
    <source>
        <dbReference type="EMBL" id="BAR47212.1"/>
    </source>
</evidence>
<dbReference type="EMBL" id="AP014704">
    <property type="protein sequence ID" value="BAR47212.1"/>
    <property type="molecule type" value="Genomic_DNA"/>
</dbReference>
<gene>
    <name evidence="2" type="ORF">Maq22A_c28530</name>
</gene>
<proteinExistence type="predicted"/>
<dbReference type="AlphaFoldDB" id="A0A1Y0ZC95"/>
<dbReference type="Proteomes" id="UP000061432">
    <property type="component" value="Chromosome"/>
</dbReference>
<organism evidence="2">
    <name type="scientific">Methylobacterium aquaticum</name>
    <dbReference type="NCBI Taxonomy" id="270351"/>
    <lineage>
        <taxon>Bacteria</taxon>
        <taxon>Pseudomonadati</taxon>
        <taxon>Pseudomonadota</taxon>
        <taxon>Alphaproteobacteria</taxon>
        <taxon>Hyphomicrobiales</taxon>
        <taxon>Methylobacteriaceae</taxon>
        <taxon>Methylobacterium</taxon>
    </lineage>
</organism>
<feature type="region of interest" description="Disordered" evidence="1">
    <location>
        <begin position="125"/>
        <end position="159"/>
    </location>
</feature>
<dbReference type="KEGG" id="maqu:Maq22A_c28530"/>
<sequence length="159" mass="16990">MKRIGVPSRTLSTQPRGWIFGASRQALANPCPRPEPARRVRDGMCGGCAGERAVAATGVEANRRADGRSRPRPRAVSRHRHVLAMGPARLSSLGAARAVRVAAGRPRQPCPDRSLGSAETIRALFGARRGRAPAPPPQPAPHAARMRERPLPSVFSCSN</sequence>
<accession>A0A1Y0ZC95</accession>
<protein>
    <submittedName>
        <fullName evidence="2">Uncharacterized protein</fullName>
    </submittedName>
</protein>
<evidence type="ECO:0000256" key="1">
    <source>
        <dbReference type="SAM" id="MobiDB-lite"/>
    </source>
</evidence>
<reference evidence="2" key="1">
    <citation type="journal article" date="2015" name="Genome Announc.">
        <title>Complete Genome Sequence of Methylobacterium aquaticum Strain 22A, Isolated from Racomitrium japonicum Moss.</title>
        <authorList>
            <person name="Tani A."/>
            <person name="Ogura Y."/>
            <person name="Hayashi T."/>
            <person name="Kimbara K."/>
        </authorList>
    </citation>
    <scope>NUCLEOTIDE SEQUENCE [LARGE SCALE GENOMIC DNA]</scope>
    <source>
        <strain evidence="2">MA-22A</strain>
    </source>
</reference>
<name>A0A1Y0ZC95_9HYPH</name>